<dbReference type="Pfam" id="PF14285">
    <property type="entry name" value="DUF4367"/>
    <property type="match status" value="1"/>
</dbReference>
<accession>A0A9E5DBE9</accession>
<name>A0A9E5DBE9_9EURY</name>
<reference evidence="3" key="1">
    <citation type="journal article" date="2021" name="mSystems">
        <title>Bacteria and Archaea Synergistically Convert Glycine Betaine to Biogenic Methane in the Formosa Cold Seep of the South China Sea.</title>
        <authorList>
            <person name="Li L."/>
            <person name="Zhang W."/>
            <person name="Zhang S."/>
            <person name="Song L."/>
            <person name="Sun Q."/>
            <person name="Zhang H."/>
            <person name="Xiang H."/>
            <person name="Dong X."/>
        </authorList>
    </citation>
    <scope>NUCLEOTIDE SEQUENCE</scope>
    <source>
        <strain evidence="3">LLY</strain>
    </source>
</reference>
<dbReference type="PANTHER" id="PTHR37507">
    <property type="entry name" value="SPORULATION PROTEIN YDCC"/>
    <property type="match status" value="1"/>
</dbReference>
<comment type="caution">
    <text evidence="3">The sequence shown here is derived from an EMBL/GenBank/DDBJ whole genome shotgun (WGS) entry which is preliminary data.</text>
</comment>
<dbReference type="PANTHER" id="PTHR37507:SF2">
    <property type="entry name" value="SPORULATION PROTEIN YDCC"/>
    <property type="match status" value="1"/>
</dbReference>
<keyword evidence="3" id="KW-0449">Lipoprotein</keyword>
<dbReference type="InterPro" id="IPR025377">
    <property type="entry name" value="DUF4367"/>
</dbReference>
<proteinExistence type="predicted"/>
<feature type="domain" description="DUF4367" evidence="1">
    <location>
        <begin position="251"/>
        <end position="362"/>
    </location>
</feature>
<keyword evidence="4" id="KW-1185">Reference proteome</keyword>
<evidence type="ECO:0000313" key="4">
    <source>
        <dbReference type="Proteomes" id="UP001056766"/>
    </source>
</evidence>
<dbReference type="RefSeq" id="WP_250867689.1">
    <property type="nucleotide sequence ID" value="NZ_JAGSOI010000012.1"/>
</dbReference>
<dbReference type="CDD" id="cd16329">
    <property type="entry name" value="LolA_like"/>
    <property type="match status" value="1"/>
</dbReference>
<dbReference type="Gene3D" id="2.50.20.10">
    <property type="entry name" value="Lipoprotein localisation LolA/LolB/LppX"/>
    <property type="match status" value="1"/>
</dbReference>
<reference evidence="3" key="2">
    <citation type="submission" date="2021-04" db="EMBL/GenBank/DDBJ databases">
        <authorList>
            <person name="Dong X."/>
        </authorList>
    </citation>
    <scope>NUCLEOTIDE SEQUENCE</scope>
    <source>
        <strain evidence="3">LLY</strain>
    </source>
</reference>
<sequence length="363" mass="40695">MNTQKLTLILLITSLMLFSAGCIGEELTAAQIAEEYQQKQANIEDYSATIYMTTYLGEQEITSISSMSQKMPDKTKTTIIQAEQGEGMIMVSNGKTMWTYNPDQNSVMAMNLGSMGDFDASQMDYTGIMQDFLDDNDYTLDGIDTVDGRGSYVISIKPNENSTSGLVVDMKTWIDRETWMPLKFEMYDNEGNLMIVTEYRDFEVNTGIPDSEFEFEIPEGAEVVTLDGLEDLIPEEVTLDEAQELSEYDVLVPSYITEGYEFEVATVNNNTQFFGEVQETVSITYSKDSEALRISEIFYGEESPTIMENRGEIVDINGHEGQVVSSPFGDDYASLSWNIENARMIISGPVNSDELIKIAESME</sequence>
<organism evidence="3 4">
    <name type="scientific">Methanococcoides seepicolus</name>
    <dbReference type="NCBI Taxonomy" id="2828780"/>
    <lineage>
        <taxon>Archaea</taxon>
        <taxon>Methanobacteriati</taxon>
        <taxon>Methanobacteriota</taxon>
        <taxon>Stenosarchaea group</taxon>
        <taxon>Methanomicrobia</taxon>
        <taxon>Methanosarcinales</taxon>
        <taxon>Methanosarcinaceae</taxon>
        <taxon>Methanococcoides</taxon>
    </lineage>
</organism>
<dbReference type="PROSITE" id="PS51257">
    <property type="entry name" value="PROKAR_LIPOPROTEIN"/>
    <property type="match status" value="1"/>
</dbReference>
<dbReference type="SUPFAM" id="SSF89392">
    <property type="entry name" value="Prokaryotic lipoproteins and lipoprotein localization factors"/>
    <property type="match status" value="1"/>
</dbReference>
<dbReference type="EMBL" id="JAGSOI010000012">
    <property type="protein sequence ID" value="MCM1986308.1"/>
    <property type="molecule type" value="Genomic_DNA"/>
</dbReference>
<feature type="domain" description="Uncharacterized protein TP-0789" evidence="2">
    <location>
        <begin position="81"/>
        <end position="207"/>
    </location>
</feature>
<dbReference type="InterPro" id="IPR029046">
    <property type="entry name" value="LolA/LolB/LppX"/>
</dbReference>
<dbReference type="InterPro" id="IPR033399">
    <property type="entry name" value="TP_0789-like"/>
</dbReference>
<dbReference type="AlphaFoldDB" id="A0A9E5DBE9"/>
<evidence type="ECO:0000313" key="3">
    <source>
        <dbReference type="EMBL" id="MCM1986308.1"/>
    </source>
</evidence>
<dbReference type="Proteomes" id="UP001056766">
    <property type="component" value="Unassembled WGS sequence"/>
</dbReference>
<gene>
    <name evidence="3" type="ORF">KDK67_04720</name>
</gene>
<evidence type="ECO:0000259" key="1">
    <source>
        <dbReference type="Pfam" id="PF14285"/>
    </source>
</evidence>
<evidence type="ECO:0000259" key="2">
    <source>
        <dbReference type="Pfam" id="PF17131"/>
    </source>
</evidence>
<dbReference type="InterPro" id="IPR052944">
    <property type="entry name" value="Sporulation_related"/>
</dbReference>
<dbReference type="Pfam" id="PF17131">
    <property type="entry name" value="LolA_like"/>
    <property type="match status" value="1"/>
</dbReference>
<protein>
    <submittedName>
        <fullName evidence="3">Outer membrane lipoprotein-sorting protein</fullName>
    </submittedName>
</protein>